<keyword evidence="4" id="KW-1185">Reference proteome</keyword>
<feature type="compositionally biased region" description="Polar residues" evidence="2">
    <location>
        <begin position="847"/>
        <end position="858"/>
    </location>
</feature>
<evidence type="ECO:0008006" key="5">
    <source>
        <dbReference type="Google" id="ProtNLM"/>
    </source>
</evidence>
<dbReference type="InParanoid" id="Q23F15"/>
<feature type="compositionally biased region" description="Basic and acidic residues" evidence="2">
    <location>
        <begin position="889"/>
        <end position="917"/>
    </location>
</feature>
<feature type="region of interest" description="Disordered" evidence="2">
    <location>
        <begin position="1536"/>
        <end position="1562"/>
    </location>
</feature>
<feature type="compositionally biased region" description="Low complexity" evidence="2">
    <location>
        <begin position="502"/>
        <end position="517"/>
    </location>
</feature>
<dbReference type="HOGENOM" id="CLU_233096_0_0_1"/>
<feature type="coiled-coil region" evidence="1">
    <location>
        <begin position="921"/>
        <end position="948"/>
    </location>
</feature>
<feature type="compositionally biased region" description="Acidic residues" evidence="2">
    <location>
        <begin position="1553"/>
        <end position="1562"/>
    </location>
</feature>
<dbReference type="eggNOG" id="ENOG502SUIZ">
    <property type="taxonomic scope" value="Eukaryota"/>
</dbReference>
<feature type="compositionally biased region" description="Polar residues" evidence="2">
    <location>
        <begin position="866"/>
        <end position="888"/>
    </location>
</feature>
<evidence type="ECO:0000256" key="2">
    <source>
        <dbReference type="SAM" id="MobiDB-lite"/>
    </source>
</evidence>
<reference evidence="4" key="1">
    <citation type="journal article" date="2006" name="PLoS Biol.">
        <title>Macronuclear genome sequence of the ciliate Tetrahymena thermophila, a model eukaryote.</title>
        <authorList>
            <person name="Eisen J.A."/>
            <person name="Coyne R.S."/>
            <person name="Wu M."/>
            <person name="Wu D."/>
            <person name="Thiagarajan M."/>
            <person name="Wortman J.R."/>
            <person name="Badger J.H."/>
            <person name="Ren Q."/>
            <person name="Amedeo P."/>
            <person name="Jones K.M."/>
            <person name="Tallon L.J."/>
            <person name="Delcher A.L."/>
            <person name="Salzberg S.L."/>
            <person name="Silva J.C."/>
            <person name="Haas B.J."/>
            <person name="Majoros W.H."/>
            <person name="Farzad M."/>
            <person name="Carlton J.M."/>
            <person name="Smith R.K. Jr."/>
            <person name="Garg J."/>
            <person name="Pearlman R.E."/>
            <person name="Karrer K.M."/>
            <person name="Sun L."/>
            <person name="Manning G."/>
            <person name="Elde N.C."/>
            <person name="Turkewitz A.P."/>
            <person name="Asai D.J."/>
            <person name="Wilkes D.E."/>
            <person name="Wang Y."/>
            <person name="Cai H."/>
            <person name="Collins K."/>
            <person name="Stewart B.A."/>
            <person name="Lee S.R."/>
            <person name="Wilamowska K."/>
            <person name="Weinberg Z."/>
            <person name="Ruzzo W.L."/>
            <person name="Wloga D."/>
            <person name="Gaertig J."/>
            <person name="Frankel J."/>
            <person name="Tsao C.-C."/>
            <person name="Gorovsky M.A."/>
            <person name="Keeling P.J."/>
            <person name="Waller R.F."/>
            <person name="Patron N.J."/>
            <person name="Cherry J.M."/>
            <person name="Stover N.A."/>
            <person name="Krieger C.J."/>
            <person name="del Toro C."/>
            <person name="Ryder H.F."/>
            <person name="Williamson S.C."/>
            <person name="Barbeau R.A."/>
            <person name="Hamilton E.P."/>
            <person name="Orias E."/>
        </authorList>
    </citation>
    <scope>NUCLEOTIDE SEQUENCE [LARGE SCALE GENOMIC DNA]</scope>
    <source>
        <strain evidence="4">SB210</strain>
    </source>
</reference>
<sequence length="1919" mass="221736">MERFKSPNNQRKLNVKNVLQKQSSQVVVRKPITSISFKENAYKIINLYKLIGENGENQGELKISLELFSKKVLLSKEIEQLEPDLIEQIVKILNKYSFQFAQKADDDIAYNLLDCSLRLLQSSQYYENQEQQTASTLQNMGSIIAKVGQNTLAKKIFKYCLKRFYDQEVSDFQDRYESIRKLIDKKDGHQSTIPSQLQCNLTMNQKIQNGILLNNLSSIYLSEKKYEKALYLATSCSYDLEGYVFEQRELQDTEDLKNDPEFKQRIIILLNSYLNMGRAQENIGRLIKDIKEYSSKFLYFEQAIKSYANGYKFSKAYLGVEDRSFFSIFQALLNQLRKEKEENYVKSFQSQNQICYGAGYLDQTIEKRIVDFLNLRKRIDNNKQILNHFQTDQYQIQTDRPSKHFHIGKPKKQPEVYSSSFNGFKSQQILHQNTSLRGNQSQKNMVQSPLVYKQHNSLSSSQKLFQNTQKGSSLINSKRQIALHSSEQYNATNTHNMSIVSNNNNNNNNNNNQNGNGYMYQALQNNNNNNNNTTTNNQNNSMYSNQEEIFNFQNNNNNNNPNNYYNTQNSQTNLLAQRQFSVPTLTNPTIFGKNILGLQNGIHSQAYFDDSHRNSTPLIQNPILTPQQTNNSNSFFPVTNNLSKGYSNQQIFDQSIQSQNNGVSPLQLFQQQQSQQSPHLNQLLFINSQSNSLNSQNQQNITNLPNNQVPLDSYFPSNQYSPINQIQSAQNLVNSNPYSYNLISGLNQQSQSLPQYNLTNNYIPQSHEQLLLLQQQQQQQNMQVAAMQGFLNQPQQFISQNFFQDNSHPAFQALNSQMPIDTNLFDKNALMDDQSDKGDDEQIQAAQNNNLKNSQKQPTAAPANTKAENQKPSQTPETALSNKASDNSFKQKEKDNSNDINDKNKKNNQKDQKQKQDLEKYNQIQDKLNQQDEKVRQLENQLSSKKIRKSEDILQDLQSEKIEEVTMNPKIQKSKEKVSSLKYIQMNQVNQDKKNKNNQQNGVIQTNTSNTNGNNYISTLSSIGYDFSPEAAANKQTRSKNDFKVTVNNELGSEVLINASNDQLNLQPATFNTVSAAAANSLINQQNSTNNSSINNKAFLKSGQSSADDQSQNTLSFRNQQMNRILEEDSYDTSISPNMRQTAKSSLHNSGQTSQQKLGAVAVPSSIGQANNQAQKPTIYSSLEKKQSQPILRNRRSSKSLDNNSENQDEEEQKQNSIKLVEKSKSKSQQADESFSQISQEQGENSKRQPAKRKTLLQKHKSVNFQEDNNQNEISQGENNPNMYSSVEKRMKQNSVHYQTYTTLVTSPNQRKRYDIQPNQHNNIIKKIPNIEEMMRNGGKKAHAWKILEVSSECYRLNVDLNETDITLWASNLKTTQQIAKQIISLSDLQLLLDLVEYQDILPNQKPLKSISTIEDILTHFILPFMTIQDNNVSLQPKPIGLVEKDWQIKFLNTECDVSFHHIVGNQFRIIFTCIHRKDQFKVDLEVDDFMKAELFENMDDGNKYLDKIKDIVHLYKKKKNILDITDEEIASLKSASDQTMKQKPTKTKKQDEDDDEEEDDDFDLQGPFNANIINSKDFNKFLDKYDKNRIELVTVESLRIKKLSDFTSLFLREIENIDTFLQKELIIKDINLFNLRFSNKILKLHVYKEQTKNQIRGKITYVYEDQAKQVFCIKIKNTFETFAPNETKEQSKGYAEIKFVDLWKEYGVQYDTLDASDKICICNFISKQYYIYTFEKQLEEDDYDRYSTNLIKKKNIVSGSFQRILVGHKYHKQIVTMCYMGLEDEPLGIKVTIYDPLRCEEKGIMITLEDKLFKKTQAELDQLNLNSNGKKKRTKKYKDSYTINSDYHIVGILKAFGWRILLEIIQSVLDKINRVYSIRGPVLGDKNSSFYRFESLVNPQNIIKFFQTKNMYLFQNPN</sequence>
<feature type="region of interest" description="Disordered" evidence="2">
    <location>
        <begin position="694"/>
        <end position="716"/>
    </location>
</feature>
<feature type="compositionally biased region" description="Polar residues" evidence="2">
    <location>
        <begin position="1166"/>
        <end position="1181"/>
    </location>
</feature>
<feature type="compositionally biased region" description="Polar residues" evidence="2">
    <location>
        <begin position="1227"/>
        <end position="1243"/>
    </location>
</feature>
<feature type="compositionally biased region" description="Polar residues" evidence="2">
    <location>
        <begin position="1132"/>
        <end position="1157"/>
    </location>
</feature>
<feature type="compositionally biased region" description="Polar residues" evidence="2">
    <location>
        <begin position="1263"/>
        <end position="1283"/>
    </location>
</feature>
<dbReference type="RefSeq" id="XP_001015335.2">
    <property type="nucleotide sequence ID" value="XM_001015335.2"/>
</dbReference>
<accession>Q23F15</accession>
<evidence type="ECO:0000313" key="3">
    <source>
        <dbReference type="EMBL" id="EAR95090.2"/>
    </source>
</evidence>
<dbReference type="Proteomes" id="UP000009168">
    <property type="component" value="Unassembled WGS sequence"/>
</dbReference>
<feature type="region of interest" description="Disordered" evidence="2">
    <location>
        <begin position="847"/>
        <end position="917"/>
    </location>
</feature>
<evidence type="ECO:0000313" key="4">
    <source>
        <dbReference type="Proteomes" id="UP000009168"/>
    </source>
</evidence>
<dbReference type="KEGG" id="tet:TTHERM_00641170"/>
<dbReference type="OrthoDB" id="296325at2759"/>
<feature type="compositionally biased region" description="Polar residues" evidence="2">
    <location>
        <begin position="1002"/>
        <end position="1014"/>
    </location>
</feature>
<dbReference type="EMBL" id="GG662707">
    <property type="protein sequence ID" value="EAR95090.2"/>
    <property type="molecule type" value="Genomic_DNA"/>
</dbReference>
<feature type="region of interest" description="Disordered" evidence="2">
    <location>
        <begin position="496"/>
        <end position="517"/>
    </location>
</feature>
<keyword evidence="1" id="KW-0175">Coiled coil</keyword>
<evidence type="ECO:0000256" key="1">
    <source>
        <dbReference type="SAM" id="Coils"/>
    </source>
</evidence>
<feature type="region of interest" description="Disordered" evidence="2">
    <location>
        <begin position="1130"/>
        <end position="1283"/>
    </location>
</feature>
<organism evidence="3 4">
    <name type="scientific">Tetrahymena thermophila (strain SB210)</name>
    <dbReference type="NCBI Taxonomy" id="312017"/>
    <lineage>
        <taxon>Eukaryota</taxon>
        <taxon>Sar</taxon>
        <taxon>Alveolata</taxon>
        <taxon>Ciliophora</taxon>
        <taxon>Intramacronucleata</taxon>
        <taxon>Oligohymenophorea</taxon>
        <taxon>Hymenostomatida</taxon>
        <taxon>Tetrahymenina</taxon>
        <taxon>Tetrahymenidae</taxon>
        <taxon>Tetrahymena</taxon>
    </lineage>
</organism>
<name>Q23F15_TETTS</name>
<feature type="compositionally biased region" description="Basic residues" evidence="2">
    <location>
        <begin position="1249"/>
        <end position="1262"/>
    </location>
</feature>
<protein>
    <recommendedName>
        <fullName evidence="5">Tetratricopeptide repeat protein</fullName>
    </recommendedName>
</protein>
<proteinExistence type="predicted"/>
<gene>
    <name evidence="3" type="ORF">TTHERM_00641170</name>
</gene>
<feature type="region of interest" description="Disordered" evidence="2">
    <location>
        <begin position="991"/>
        <end position="1014"/>
    </location>
</feature>
<feature type="compositionally biased region" description="Low complexity" evidence="2">
    <location>
        <begin position="694"/>
        <end position="704"/>
    </location>
</feature>
<feature type="compositionally biased region" description="Polar residues" evidence="2">
    <location>
        <begin position="705"/>
        <end position="716"/>
    </location>
</feature>
<dbReference type="GeneID" id="7831650"/>